<comment type="caution">
    <text evidence="8">The sequence shown here is derived from an EMBL/GenBank/DDBJ whole genome shotgun (WGS) entry which is preliminary data.</text>
</comment>
<dbReference type="Gene3D" id="3.10.50.40">
    <property type="match status" value="1"/>
</dbReference>
<sequence length="185" mass="20431">AALGGWSPWDSSLYQLDRPRPEAATKIVGGEKSFDFTMFHKDIWERARKRSEGMLADQKGGALCYRESLPRPECKVAACAQVKIRRVQVNTEDKIMRCYQAMAAGGGTDCHGFLLGASLGRFMTLAKEKSDAVDSKDGGDLGWITRGKVEPRLDVVAFATPRGGCSPPFRVKPACFQLVFVEDRR</sequence>
<evidence type="ECO:0000259" key="7">
    <source>
        <dbReference type="PROSITE" id="PS50198"/>
    </source>
</evidence>
<name>A0A813KPE3_POLGL</name>
<dbReference type="AlphaFoldDB" id="A0A813KPE3"/>
<dbReference type="EMBL" id="CAJNNW010031856">
    <property type="protein sequence ID" value="CAE8709556.1"/>
    <property type="molecule type" value="Genomic_DNA"/>
</dbReference>
<dbReference type="Proteomes" id="UP000626109">
    <property type="component" value="Unassembled WGS sequence"/>
</dbReference>
<protein>
    <recommendedName>
        <fullName evidence="6">Peptidyl-prolyl cis-trans isomerase</fullName>
        <ecNumber evidence="6">5.2.1.8</ecNumber>
    </recommendedName>
</protein>
<dbReference type="SUPFAM" id="SSF54534">
    <property type="entry name" value="FKBP-like"/>
    <property type="match status" value="1"/>
</dbReference>
<evidence type="ECO:0000256" key="4">
    <source>
        <dbReference type="ARBA" id="ARBA00023235"/>
    </source>
</evidence>
<organism evidence="8 9">
    <name type="scientific">Polarella glacialis</name>
    <name type="common">Dinoflagellate</name>
    <dbReference type="NCBI Taxonomy" id="89957"/>
    <lineage>
        <taxon>Eukaryota</taxon>
        <taxon>Sar</taxon>
        <taxon>Alveolata</taxon>
        <taxon>Dinophyceae</taxon>
        <taxon>Suessiales</taxon>
        <taxon>Suessiaceae</taxon>
        <taxon>Polarella</taxon>
    </lineage>
</organism>
<gene>
    <name evidence="8" type="ORF">PGLA2088_LOCUS35515</name>
</gene>
<evidence type="ECO:0000256" key="2">
    <source>
        <dbReference type="ARBA" id="ARBA00010242"/>
    </source>
</evidence>
<comment type="similarity">
    <text evidence="2">Belongs to the PpiC/parvulin rotamase family. PIN4 subfamily.</text>
</comment>
<evidence type="ECO:0000256" key="5">
    <source>
        <dbReference type="PROSITE-ProRule" id="PRU00278"/>
    </source>
</evidence>
<feature type="domain" description="PpiC" evidence="7">
    <location>
        <begin position="79"/>
        <end position="171"/>
    </location>
</feature>
<reference evidence="8" key="1">
    <citation type="submission" date="2021-02" db="EMBL/GenBank/DDBJ databases">
        <authorList>
            <person name="Dougan E. K."/>
            <person name="Rhodes N."/>
            <person name="Thang M."/>
            <person name="Chan C."/>
        </authorList>
    </citation>
    <scope>NUCLEOTIDE SEQUENCE</scope>
</reference>
<dbReference type="GO" id="GO:0003755">
    <property type="term" value="F:peptidyl-prolyl cis-trans isomerase activity"/>
    <property type="evidence" value="ECO:0007669"/>
    <property type="project" value="UniProtKB-UniRule"/>
</dbReference>
<evidence type="ECO:0000313" key="8">
    <source>
        <dbReference type="EMBL" id="CAE8709556.1"/>
    </source>
</evidence>
<evidence type="ECO:0000256" key="6">
    <source>
        <dbReference type="RuleBase" id="RU363014"/>
    </source>
</evidence>
<dbReference type="PANTHER" id="PTHR45995">
    <property type="match status" value="1"/>
</dbReference>
<proteinExistence type="inferred from homology"/>
<dbReference type="InterPro" id="IPR046357">
    <property type="entry name" value="PPIase_dom_sf"/>
</dbReference>
<accession>A0A813KPE3</accession>
<dbReference type="InterPro" id="IPR043323">
    <property type="entry name" value="PIN4"/>
</dbReference>
<feature type="non-terminal residue" evidence="8">
    <location>
        <position position="1"/>
    </location>
</feature>
<dbReference type="InterPro" id="IPR000297">
    <property type="entry name" value="PPIase_PpiC"/>
</dbReference>
<keyword evidence="4 5" id="KW-0413">Isomerase</keyword>
<dbReference type="EC" id="5.2.1.8" evidence="6"/>
<dbReference type="GO" id="GO:0006364">
    <property type="term" value="P:rRNA processing"/>
    <property type="evidence" value="ECO:0007669"/>
    <property type="project" value="InterPro"/>
</dbReference>
<evidence type="ECO:0000256" key="3">
    <source>
        <dbReference type="ARBA" id="ARBA00023110"/>
    </source>
</evidence>
<keyword evidence="3 5" id="KW-0697">Rotamase</keyword>
<comment type="catalytic activity">
    <reaction evidence="1 6">
        <text>[protein]-peptidylproline (omega=180) = [protein]-peptidylproline (omega=0)</text>
        <dbReference type="Rhea" id="RHEA:16237"/>
        <dbReference type="Rhea" id="RHEA-COMP:10747"/>
        <dbReference type="Rhea" id="RHEA-COMP:10748"/>
        <dbReference type="ChEBI" id="CHEBI:83833"/>
        <dbReference type="ChEBI" id="CHEBI:83834"/>
        <dbReference type="EC" id="5.2.1.8"/>
    </reaction>
</comment>
<dbReference type="Pfam" id="PF00639">
    <property type="entry name" value="Rotamase"/>
    <property type="match status" value="1"/>
</dbReference>
<dbReference type="GO" id="GO:0003677">
    <property type="term" value="F:DNA binding"/>
    <property type="evidence" value="ECO:0007669"/>
    <property type="project" value="InterPro"/>
</dbReference>
<evidence type="ECO:0000313" key="9">
    <source>
        <dbReference type="Proteomes" id="UP000626109"/>
    </source>
</evidence>
<dbReference type="PROSITE" id="PS50198">
    <property type="entry name" value="PPIC_PPIASE_2"/>
    <property type="match status" value="1"/>
</dbReference>
<evidence type="ECO:0000256" key="1">
    <source>
        <dbReference type="ARBA" id="ARBA00000971"/>
    </source>
</evidence>